<dbReference type="HOGENOM" id="CLU_1091331_0_0_1"/>
<dbReference type="EnsemblPlants" id="ORUFI07G08930.1">
    <property type="protein sequence ID" value="ORUFI07G08930.1"/>
    <property type="gene ID" value="ORUFI07G08930"/>
</dbReference>
<feature type="region of interest" description="Disordered" evidence="1">
    <location>
        <begin position="1"/>
        <end position="23"/>
    </location>
</feature>
<evidence type="ECO:0000313" key="3">
    <source>
        <dbReference type="Proteomes" id="UP000008022"/>
    </source>
</evidence>
<dbReference type="PANTHER" id="PTHR36140">
    <property type="entry name" value="F-BOX DOMAIN-CONTAINING PROTEIN-RELATED"/>
    <property type="match status" value="1"/>
</dbReference>
<reference evidence="2" key="2">
    <citation type="submission" date="2015-06" db="UniProtKB">
        <authorList>
            <consortium name="EnsemblPlants"/>
        </authorList>
    </citation>
    <scope>IDENTIFICATION</scope>
</reference>
<organism evidence="2 3">
    <name type="scientific">Oryza rufipogon</name>
    <name type="common">Brownbeard rice</name>
    <name type="synonym">Asian wild rice</name>
    <dbReference type="NCBI Taxonomy" id="4529"/>
    <lineage>
        <taxon>Eukaryota</taxon>
        <taxon>Viridiplantae</taxon>
        <taxon>Streptophyta</taxon>
        <taxon>Embryophyta</taxon>
        <taxon>Tracheophyta</taxon>
        <taxon>Spermatophyta</taxon>
        <taxon>Magnoliopsida</taxon>
        <taxon>Liliopsida</taxon>
        <taxon>Poales</taxon>
        <taxon>Poaceae</taxon>
        <taxon>BOP clade</taxon>
        <taxon>Oryzoideae</taxon>
        <taxon>Oryzeae</taxon>
        <taxon>Oryzinae</taxon>
        <taxon>Oryza</taxon>
    </lineage>
</organism>
<proteinExistence type="predicted"/>
<reference evidence="3" key="1">
    <citation type="submission" date="2013-06" db="EMBL/GenBank/DDBJ databases">
        <authorList>
            <person name="Zhao Q."/>
        </authorList>
    </citation>
    <scope>NUCLEOTIDE SEQUENCE</scope>
    <source>
        <strain evidence="3">cv. W1943</strain>
    </source>
</reference>
<evidence type="ECO:0000256" key="1">
    <source>
        <dbReference type="SAM" id="MobiDB-lite"/>
    </source>
</evidence>
<accession>A0A0E0Q666</accession>
<dbReference type="Proteomes" id="UP000008022">
    <property type="component" value="Unassembled WGS sequence"/>
</dbReference>
<protein>
    <submittedName>
        <fullName evidence="2">Uncharacterized protein</fullName>
    </submittedName>
</protein>
<dbReference type="Gramene" id="ORUFI07G08930.1">
    <property type="protein sequence ID" value="ORUFI07G08930.1"/>
    <property type="gene ID" value="ORUFI07G08930"/>
</dbReference>
<evidence type="ECO:0000313" key="2">
    <source>
        <dbReference type="EnsemblPlants" id="ORUFI07G08930.1"/>
    </source>
</evidence>
<sequence>MGFLGLGKRGNKSNHRQRRDEKEIRPKARQYPWFLLPTATPMHIRRTKSLILKLCVCNPITGEVDVLPHLRGSDRPPRLYACALLTVDDLQYFNLGNDEDDHYTTSPSSYRVVLMYNRRGFTAARWFASGSGQWGAEDEAAHGGGHGGAPRARWFASGSGQWGAEVRAEGARADRMRQHTAAAMVVWPRLKLALLRLPKAGVRGVYRTEGSLLGSLPYGRLCWAEVSWDKTRIRVFFTHHHHYHGLADMMVSLLESPYSGQRWQRERSVVIPRSSCHCQRVDMVAGFGIQGDVDNMCGYEIDRVALLSSLAHISST</sequence>
<name>A0A0E0Q666_ORYRU</name>
<dbReference type="AlphaFoldDB" id="A0A0E0Q666"/>
<keyword evidence="3" id="KW-1185">Reference proteome</keyword>